<dbReference type="PANTHER" id="PTHR45024:SF2">
    <property type="entry name" value="SCP2 DOMAIN-CONTAINING PROTEIN"/>
    <property type="match status" value="1"/>
</dbReference>
<dbReference type="EC" id="1.1.1.-" evidence="5"/>
<evidence type="ECO:0000259" key="4">
    <source>
        <dbReference type="SMART" id="SM00822"/>
    </source>
</evidence>
<reference evidence="5" key="1">
    <citation type="submission" date="2021-12" db="EMBL/GenBank/DDBJ databases">
        <authorList>
            <person name="Rodrigo-Torres L."/>
            <person name="Arahal R. D."/>
            <person name="Lucena T."/>
        </authorList>
    </citation>
    <scope>NUCLEOTIDE SEQUENCE</scope>
    <source>
        <strain evidence="5">CECT 8267</strain>
    </source>
</reference>
<evidence type="ECO:0000256" key="2">
    <source>
        <dbReference type="ARBA" id="ARBA00023002"/>
    </source>
</evidence>
<dbReference type="SMART" id="SM00822">
    <property type="entry name" value="PKS_KR"/>
    <property type="match status" value="1"/>
</dbReference>
<dbReference type="SUPFAM" id="SSF51735">
    <property type="entry name" value="NAD(P)-binding Rossmann-fold domains"/>
    <property type="match status" value="1"/>
</dbReference>
<comment type="similarity">
    <text evidence="1 3">Belongs to the short-chain dehydrogenases/reductases (SDR) family.</text>
</comment>
<evidence type="ECO:0000256" key="3">
    <source>
        <dbReference type="RuleBase" id="RU000363"/>
    </source>
</evidence>
<dbReference type="PRINTS" id="PR00080">
    <property type="entry name" value="SDRFAMILY"/>
</dbReference>
<sequence>MAICQDRVVIITGAGGGLGAAHAKVFAAEGANVVVNDINEAAAQAVVDEIVAAGGQAVVNTSDITHYEDSANAVKQAIDTYGDLHIVVNNAGVNRDRMFASMTEAEWDTIMAVHLKGHFCISSHAVHYWRDQSKAGKAVDARIINTTSGAGLQGSVGQSNYAAAKAGIAALTLNQAAELGRYGITANAVAPAARTGMTTAVEEMATRMAKPADDSFDYWAPENVSSLLVWLGSGEAAAVTGRVFESEGGKISIADGWRSTAGIDKGAHWAPAEVGEAMATLLEQEVPAQKVYGTR</sequence>
<protein>
    <submittedName>
        <fullName evidence="5">Short-chain type dehydrogenase/reductase</fullName>
        <ecNumber evidence="5">1.1.1.-</ecNumber>
    </submittedName>
</protein>
<comment type="caution">
    <text evidence="5">The sequence shown here is derived from an EMBL/GenBank/DDBJ whole genome shotgun (WGS) entry which is preliminary data.</text>
</comment>
<dbReference type="PRINTS" id="PR00081">
    <property type="entry name" value="GDHRDH"/>
</dbReference>
<evidence type="ECO:0000313" key="6">
    <source>
        <dbReference type="Proteomes" id="UP000838100"/>
    </source>
</evidence>
<keyword evidence="6" id="KW-1185">Reference proteome</keyword>
<dbReference type="InterPro" id="IPR020904">
    <property type="entry name" value="Sc_DH/Rdtase_CS"/>
</dbReference>
<accession>A0ABN8EG72</accession>
<dbReference type="InterPro" id="IPR057326">
    <property type="entry name" value="KR_dom"/>
</dbReference>
<dbReference type="Pfam" id="PF00106">
    <property type="entry name" value="adh_short"/>
    <property type="match status" value="1"/>
</dbReference>
<gene>
    <name evidence="5" type="ORF">SIN8267_01363</name>
</gene>
<dbReference type="EMBL" id="CAKLPX010000001">
    <property type="protein sequence ID" value="CAH0991261.1"/>
    <property type="molecule type" value="Genomic_DNA"/>
</dbReference>
<dbReference type="PANTHER" id="PTHR45024">
    <property type="entry name" value="DEHYDROGENASES, SHORT CHAIN"/>
    <property type="match status" value="1"/>
</dbReference>
<dbReference type="GO" id="GO:0016491">
    <property type="term" value="F:oxidoreductase activity"/>
    <property type="evidence" value="ECO:0007669"/>
    <property type="project" value="UniProtKB-KW"/>
</dbReference>
<name>A0ABN8EG72_9GAMM</name>
<dbReference type="PROSITE" id="PS00061">
    <property type="entry name" value="ADH_SHORT"/>
    <property type="match status" value="1"/>
</dbReference>
<evidence type="ECO:0000313" key="5">
    <source>
        <dbReference type="EMBL" id="CAH0991261.1"/>
    </source>
</evidence>
<keyword evidence="2 5" id="KW-0560">Oxidoreductase</keyword>
<dbReference type="Proteomes" id="UP000838100">
    <property type="component" value="Unassembled WGS sequence"/>
</dbReference>
<evidence type="ECO:0000256" key="1">
    <source>
        <dbReference type="ARBA" id="ARBA00006484"/>
    </source>
</evidence>
<organism evidence="5 6">
    <name type="scientific">Sinobacterium norvegicum</name>
    <dbReference type="NCBI Taxonomy" id="1641715"/>
    <lineage>
        <taxon>Bacteria</taxon>
        <taxon>Pseudomonadati</taxon>
        <taxon>Pseudomonadota</taxon>
        <taxon>Gammaproteobacteria</taxon>
        <taxon>Cellvibrionales</taxon>
        <taxon>Spongiibacteraceae</taxon>
        <taxon>Sinobacterium</taxon>
    </lineage>
</organism>
<dbReference type="RefSeq" id="WP_237443916.1">
    <property type="nucleotide sequence ID" value="NZ_CAKLPX010000001.1"/>
</dbReference>
<dbReference type="InterPro" id="IPR036291">
    <property type="entry name" value="NAD(P)-bd_dom_sf"/>
</dbReference>
<dbReference type="NCBIfam" id="NF005861">
    <property type="entry name" value="PRK07791.1"/>
    <property type="match status" value="1"/>
</dbReference>
<proteinExistence type="inferred from homology"/>
<dbReference type="Gene3D" id="3.40.50.720">
    <property type="entry name" value="NAD(P)-binding Rossmann-like Domain"/>
    <property type="match status" value="1"/>
</dbReference>
<feature type="domain" description="Ketoreductase" evidence="4">
    <location>
        <begin position="7"/>
        <end position="192"/>
    </location>
</feature>
<dbReference type="InterPro" id="IPR051687">
    <property type="entry name" value="Peroxisomal_Beta-Oxidation"/>
</dbReference>
<dbReference type="InterPro" id="IPR002347">
    <property type="entry name" value="SDR_fam"/>
</dbReference>